<accession>A0ABR7M2M0</accession>
<sequence>MGRSDRDRLDRPDLLDARTYRSPAGLLLPAVPCGTVSGAGGRKLLVHCITFSLLRQA</sequence>
<evidence type="ECO:0000313" key="1">
    <source>
        <dbReference type="EMBL" id="MBC6471353.1"/>
    </source>
</evidence>
<dbReference type="RefSeq" id="WP_187248391.1">
    <property type="nucleotide sequence ID" value="NZ_JABVEC010000072.1"/>
</dbReference>
<organism evidence="1 2">
    <name type="scientific">Actinomadura alba</name>
    <dbReference type="NCBI Taxonomy" id="406431"/>
    <lineage>
        <taxon>Bacteria</taxon>
        <taxon>Bacillati</taxon>
        <taxon>Actinomycetota</taxon>
        <taxon>Actinomycetes</taxon>
        <taxon>Streptosporangiales</taxon>
        <taxon>Thermomonosporaceae</taxon>
        <taxon>Actinomadura</taxon>
    </lineage>
</organism>
<comment type="caution">
    <text evidence="1">The sequence shown here is derived from an EMBL/GenBank/DDBJ whole genome shotgun (WGS) entry which is preliminary data.</text>
</comment>
<keyword evidence="2" id="KW-1185">Reference proteome</keyword>
<dbReference type="EMBL" id="JABVEC010000072">
    <property type="protein sequence ID" value="MBC6471353.1"/>
    <property type="molecule type" value="Genomic_DNA"/>
</dbReference>
<evidence type="ECO:0000313" key="2">
    <source>
        <dbReference type="Proteomes" id="UP000805614"/>
    </source>
</evidence>
<gene>
    <name evidence="1" type="ORF">HKK74_38595</name>
</gene>
<proteinExistence type="predicted"/>
<protein>
    <submittedName>
        <fullName evidence="1">Uncharacterized protein</fullName>
    </submittedName>
</protein>
<dbReference type="Proteomes" id="UP000805614">
    <property type="component" value="Unassembled WGS sequence"/>
</dbReference>
<reference evidence="1 2" key="1">
    <citation type="submission" date="2020-06" db="EMBL/GenBank/DDBJ databases">
        <title>Actinomadura xiongansis sp. nov., isolated from soil of Baiyangdian.</title>
        <authorList>
            <person name="Zhang X."/>
        </authorList>
    </citation>
    <scope>NUCLEOTIDE SEQUENCE [LARGE SCALE GENOMIC DNA]</scope>
    <source>
        <strain evidence="1 2">HBUM206468</strain>
    </source>
</reference>
<name>A0ABR7M2M0_9ACTN</name>